<accession>A0A4R1HGI3</accession>
<organism evidence="2 3">
    <name type="scientific">Pseudonocardia endophytica</name>
    <dbReference type="NCBI Taxonomy" id="401976"/>
    <lineage>
        <taxon>Bacteria</taxon>
        <taxon>Bacillati</taxon>
        <taxon>Actinomycetota</taxon>
        <taxon>Actinomycetes</taxon>
        <taxon>Pseudonocardiales</taxon>
        <taxon>Pseudonocardiaceae</taxon>
        <taxon>Pseudonocardia</taxon>
    </lineage>
</organism>
<name>A0A4R1HGI3_PSEEN</name>
<proteinExistence type="predicted"/>
<evidence type="ECO:0008006" key="4">
    <source>
        <dbReference type="Google" id="ProtNLM"/>
    </source>
</evidence>
<evidence type="ECO:0000313" key="3">
    <source>
        <dbReference type="Proteomes" id="UP000295560"/>
    </source>
</evidence>
<feature type="transmembrane region" description="Helical" evidence="1">
    <location>
        <begin position="98"/>
        <end position="120"/>
    </location>
</feature>
<protein>
    <recommendedName>
        <fullName evidence="4">DUF2269 family protein</fullName>
    </recommendedName>
</protein>
<reference evidence="2 3" key="1">
    <citation type="submission" date="2019-03" db="EMBL/GenBank/DDBJ databases">
        <title>Sequencing the genomes of 1000 actinobacteria strains.</title>
        <authorList>
            <person name="Klenk H.-P."/>
        </authorList>
    </citation>
    <scope>NUCLEOTIDE SEQUENCE [LARGE SCALE GENOMIC DNA]</scope>
    <source>
        <strain evidence="2 3">DSM 44969</strain>
    </source>
</reference>
<keyword evidence="3" id="KW-1185">Reference proteome</keyword>
<keyword evidence="1" id="KW-1133">Transmembrane helix</keyword>
<evidence type="ECO:0000313" key="2">
    <source>
        <dbReference type="EMBL" id="TCK19863.1"/>
    </source>
</evidence>
<feature type="transmembrane region" description="Helical" evidence="1">
    <location>
        <begin position="132"/>
        <end position="154"/>
    </location>
</feature>
<gene>
    <name evidence="2" type="ORF">EV378_3806</name>
</gene>
<comment type="caution">
    <text evidence="2">The sequence shown here is derived from an EMBL/GenBank/DDBJ whole genome shotgun (WGS) entry which is preliminary data.</text>
</comment>
<feature type="transmembrane region" description="Helical" evidence="1">
    <location>
        <begin position="68"/>
        <end position="86"/>
    </location>
</feature>
<dbReference type="AlphaFoldDB" id="A0A4R1HGI3"/>
<evidence type="ECO:0000256" key="1">
    <source>
        <dbReference type="SAM" id="Phobius"/>
    </source>
</evidence>
<dbReference type="EMBL" id="SMFZ01000002">
    <property type="protein sequence ID" value="TCK19863.1"/>
    <property type="molecule type" value="Genomic_DNA"/>
</dbReference>
<keyword evidence="1" id="KW-0472">Membrane</keyword>
<sequence length="179" mass="18250">MTVRSPAPVRFRLARPARSGVRSAHVVLGIGWTGLALVMLALPVALLLGGTGPHSTFVLDVMAVVGEGMIPFFAVGTVLTGVVAGLGTPWGVFRYRWVVAKTVLALAVIASSVAVSTRLLATAQAAGGTDVLWWLAGVSVAHQVALIASTVLSVEKPGGRLTGRSGVPAGSGARPGRPR</sequence>
<dbReference type="OrthoDB" id="8082651at2"/>
<keyword evidence="1" id="KW-0812">Transmembrane</keyword>
<feature type="transmembrane region" description="Helical" evidence="1">
    <location>
        <begin position="21"/>
        <end position="48"/>
    </location>
</feature>
<dbReference type="Proteomes" id="UP000295560">
    <property type="component" value="Unassembled WGS sequence"/>
</dbReference>
<dbReference type="RefSeq" id="WP_132428189.1">
    <property type="nucleotide sequence ID" value="NZ_SMFZ01000002.1"/>
</dbReference>